<name>V5Z3D4_9GAMM</name>
<sequence>MGCVYIWFNKQSIGDEPATDNRFASVMWQHRAGSSLYAPFAE</sequence>
<dbReference type="AlphaFoldDB" id="V5Z3D4"/>
<comment type="caution">
    <text evidence="1">The sequence shown here is derived from an EMBL/GenBank/DDBJ whole genome shotgun (WGS) entry which is preliminary data.</text>
</comment>
<evidence type="ECO:0000313" key="1">
    <source>
        <dbReference type="EMBL" id="CCG85797.1"/>
    </source>
</evidence>
<accession>V5Z3D4</accession>
<dbReference type="Proteomes" id="UP000018217">
    <property type="component" value="Unassembled WGS sequence"/>
</dbReference>
<keyword evidence="2" id="KW-1185">Reference proteome</keyword>
<protein>
    <submittedName>
        <fullName evidence="1">Uncharacterized protein</fullName>
    </submittedName>
</protein>
<reference evidence="1 2" key="1">
    <citation type="journal article" date="2013" name="Syst. Appl. Microbiol.">
        <title>Phylogenetic position and virulence apparatus of the pear flower necrosis pathogen Erwinia piriflorinigrans CFBP 5888T as assessed by comparative genomics.</title>
        <authorList>
            <person name="Smits T.H."/>
            <person name="Rezzonico F."/>
            <person name="Lopez M.M."/>
            <person name="Blom J."/>
            <person name="Goesmann A."/>
            <person name="Frey J.E."/>
            <person name="Duffy B."/>
        </authorList>
    </citation>
    <scope>NUCLEOTIDE SEQUENCE [LARGE SCALE GENOMIC DNA]</scope>
    <source>
        <strain evidence="2">CFBP5888</strain>
    </source>
</reference>
<organism evidence="1 2">
    <name type="scientific">Erwinia piriflorinigrans CFBP 5888</name>
    <dbReference type="NCBI Taxonomy" id="1161919"/>
    <lineage>
        <taxon>Bacteria</taxon>
        <taxon>Pseudomonadati</taxon>
        <taxon>Pseudomonadota</taxon>
        <taxon>Gammaproteobacteria</taxon>
        <taxon>Enterobacterales</taxon>
        <taxon>Erwiniaceae</taxon>
        <taxon>Erwinia</taxon>
    </lineage>
</organism>
<proteinExistence type="predicted"/>
<gene>
    <name evidence="1" type="ORF">EPIR_0432</name>
</gene>
<dbReference type="STRING" id="1161919.EPIR_0432"/>
<dbReference type="EMBL" id="CAHS01000006">
    <property type="protein sequence ID" value="CCG85797.1"/>
    <property type="molecule type" value="Genomic_DNA"/>
</dbReference>
<evidence type="ECO:0000313" key="2">
    <source>
        <dbReference type="Proteomes" id="UP000018217"/>
    </source>
</evidence>